<reference evidence="2 3" key="1">
    <citation type="submission" date="2019-03" db="EMBL/GenBank/DDBJ databases">
        <title>Sapientia aquatica gen. nov., sp. nov., isolated from a crater lake.</title>
        <authorList>
            <person name="Felfoldi T."/>
            <person name="Szabo A."/>
            <person name="Toth E."/>
            <person name="Schumann P."/>
            <person name="Keki Z."/>
            <person name="Marialigeti K."/>
            <person name="Mathe I."/>
        </authorList>
    </citation>
    <scope>NUCLEOTIDE SEQUENCE [LARGE SCALE GENOMIC DNA]</scope>
    <source>
        <strain evidence="2 3">SA-152</strain>
    </source>
</reference>
<evidence type="ECO:0000313" key="3">
    <source>
        <dbReference type="Proteomes" id="UP000294829"/>
    </source>
</evidence>
<sequence>MQLLDHVSITVKSLAAVKPFYRAIMHVLGAELVYDEADAIGFGERNTALSDRHSYLSIFESEHASVDPRRHWCFRASSIFQVDEFHALGLSRGGSDAGLPGLRDYHAGYYAAFLFDPEGNKVEAVFHCVK</sequence>
<dbReference type="SUPFAM" id="SSF54593">
    <property type="entry name" value="Glyoxalase/Bleomycin resistance protein/Dihydroxybiphenyl dioxygenase"/>
    <property type="match status" value="1"/>
</dbReference>
<dbReference type="RefSeq" id="WP_133324523.1">
    <property type="nucleotide sequence ID" value="NZ_SMYL01000001.1"/>
</dbReference>
<dbReference type="Proteomes" id="UP000294829">
    <property type="component" value="Unassembled WGS sequence"/>
</dbReference>
<gene>
    <name evidence="2" type="ORF">E2I14_00925</name>
</gene>
<dbReference type="PROSITE" id="PS51819">
    <property type="entry name" value="VOC"/>
    <property type="match status" value="1"/>
</dbReference>
<dbReference type="OrthoDB" id="9800438at2"/>
<protein>
    <submittedName>
        <fullName evidence="2">VOC family protein</fullName>
    </submittedName>
</protein>
<keyword evidence="3" id="KW-1185">Reference proteome</keyword>
<evidence type="ECO:0000259" key="1">
    <source>
        <dbReference type="PROSITE" id="PS51819"/>
    </source>
</evidence>
<dbReference type="Pfam" id="PF00903">
    <property type="entry name" value="Glyoxalase"/>
    <property type="match status" value="1"/>
</dbReference>
<accession>A0A4R5W7A3</accession>
<name>A0A4R5W7A3_9BURK</name>
<dbReference type="AlphaFoldDB" id="A0A4R5W7A3"/>
<dbReference type="EMBL" id="SMYL01000001">
    <property type="protein sequence ID" value="TDK68145.1"/>
    <property type="molecule type" value="Genomic_DNA"/>
</dbReference>
<evidence type="ECO:0000313" key="2">
    <source>
        <dbReference type="EMBL" id="TDK68145.1"/>
    </source>
</evidence>
<proteinExistence type="predicted"/>
<dbReference type="InterPro" id="IPR037523">
    <property type="entry name" value="VOC_core"/>
</dbReference>
<comment type="caution">
    <text evidence="2">The sequence shown here is derived from an EMBL/GenBank/DDBJ whole genome shotgun (WGS) entry which is preliminary data.</text>
</comment>
<dbReference type="PANTHER" id="PTHR35006">
    <property type="entry name" value="GLYOXALASE FAMILY PROTEIN (AFU_ORTHOLOGUE AFUA_5G14830)"/>
    <property type="match status" value="1"/>
</dbReference>
<dbReference type="PANTHER" id="PTHR35006:SF2">
    <property type="entry name" value="GLYOXALASE FAMILY PROTEIN (AFU_ORTHOLOGUE AFUA_5G14830)"/>
    <property type="match status" value="1"/>
</dbReference>
<organism evidence="2 3">
    <name type="scientific">Sapientia aquatica</name>
    <dbReference type="NCBI Taxonomy" id="1549640"/>
    <lineage>
        <taxon>Bacteria</taxon>
        <taxon>Pseudomonadati</taxon>
        <taxon>Pseudomonadota</taxon>
        <taxon>Betaproteobacteria</taxon>
        <taxon>Burkholderiales</taxon>
        <taxon>Oxalobacteraceae</taxon>
        <taxon>Sapientia</taxon>
    </lineage>
</organism>
<dbReference type="Gene3D" id="3.10.180.10">
    <property type="entry name" value="2,3-Dihydroxybiphenyl 1,2-Dioxygenase, domain 1"/>
    <property type="match status" value="1"/>
</dbReference>
<dbReference type="InterPro" id="IPR029068">
    <property type="entry name" value="Glyas_Bleomycin-R_OHBP_Dase"/>
</dbReference>
<feature type="domain" description="VOC" evidence="1">
    <location>
        <begin position="3"/>
        <end position="127"/>
    </location>
</feature>
<dbReference type="InterPro" id="IPR004360">
    <property type="entry name" value="Glyas_Fos-R_dOase_dom"/>
</dbReference>